<dbReference type="EMBL" id="JADYXP020000003">
    <property type="protein sequence ID" value="KAL0128287.1"/>
    <property type="molecule type" value="Genomic_DNA"/>
</dbReference>
<reference evidence="1 2" key="1">
    <citation type="submission" date="2023-03" db="EMBL/GenBank/DDBJ databases">
        <title>High recombination rates correlate with genetic variation in Cardiocondyla obscurior ants.</title>
        <authorList>
            <person name="Errbii M."/>
        </authorList>
    </citation>
    <scope>NUCLEOTIDE SEQUENCE [LARGE SCALE GENOMIC DNA]</scope>
    <source>
        <strain evidence="1">Alpha-2009</strain>
        <tissue evidence="1">Whole body</tissue>
    </source>
</reference>
<comment type="caution">
    <text evidence="1">The sequence shown here is derived from an EMBL/GenBank/DDBJ whole genome shotgun (WGS) entry which is preliminary data.</text>
</comment>
<evidence type="ECO:0000313" key="2">
    <source>
        <dbReference type="Proteomes" id="UP001430953"/>
    </source>
</evidence>
<organism evidence="1 2">
    <name type="scientific">Cardiocondyla obscurior</name>
    <dbReference type="NCBI Taxonomy" id="286306"/>
    <lineage>
        <taxon>Eukaryota</taxon>
        <taxon>Metazoa</taxon>
        <taxon>Ecdysozoa</taxon>
        <taxon>Arthropoda</taxon>
        <taxon>Hexapoda</taxon>
        <taxon>Insecta</taxon>
        <taxon>Pterygota</taxon>
        <taxon>Neoptera</taxon>
        <taxon>Endopterygota</taxon>
        <taxon>Hymenoptera</taxon>
        <taxon>Apocrita</taxon>
        <taxon>Aculeata</taxon>
        <taxon>Formicoidea</taxon>
        <taxon>Formicidae</taxon>
        <taxon>Myrmicinae</taxon>
        <taxon>Cardiocondyla</taxon>
    </lineage>
</organism>
<evidence type="ECO:0000313" key="1">
    <source>
        <dbReference type="EMBL" id="KAL0128287.1"/>
    </source>
</evidence>
<proteinExistence type="predicted"/>
<sequence length="289" mass="33808">MRLRGSVINKTQIIFFRSLCDRLSTLVEHLFPWTLIIHLILLRADIKRDHREIAERISPLCLPRVLGAVVGGGDRVNYTTTQKKMLIATTFCNNHICKTTVLREHLRIVNKISRVNIQGYPRRHPSPHNLSAGKFIIYKRITVHLPLDRAIPVCVYTTGIRDRWVCCAAKQRASLYRLYIRRYKYVFFFFFYYIATVHRRISDPCRPSRSTRRDFFHFLNARVCSETARNFRLEAITDTSILVPANEKYQFHSFRFILLKRELESGRVIHVSSAITLRNNVITLALTCG</sequence>
<name>A0AAW2GNS4_9HYME</name>
<dbReference type="Proteomes" id="UP001430953">
    <property type="component" value="Unassembled WGS sequence"/>
</dbReference>
<dbReference type="AlphaFoldDB" id="A0AAW2GNS4"/>
<accession>A0AAW2GNS4</accession>
<keyword evidence="2" id="KW-1185">Reference proteome</keyword>
<protein>
    <submittedName>
        <fullName evidence="1">Uncharacterized protein</fullName>
    </submittedName>
</protein>
<gene>
    <name evidence="1" type="ORF">PUN28_003512</name>
</gene>